<evidence type="ECO:0000256" key="3">
    <source>
        <dbReference type="ARBA" id="ARBA00023125"/>
    </source>
</evidence>
<dbReference type="AlphaFoldDB" id="A0A6I6D2F6"/>
<dbReference type="Proteomes" id="UP000427716">
    <property type="component" value="Chromosome"/>
</dbReference>
<dbReference type="InterPro" id="IPR000847">
    <property type="entry name" value="LysR_HTH_N"/>
</dbReference>
<evidence type="ECO:0000256" key="1">
    <source>
        <dbReference type="ARBA" id="ARBA00009437"/>
    </source>
</evidence>
<dbReference type="Pfam" id="PF03466">
    <property type="entry name" value="LysR_substrate"/>
    <property type="match status" value="1"/>
</dbReference>
<dbReference type="FunFam" id="1.10.10.10:FF:000001">
    <property type="entry name" value="LysR family transcriptional regulator"/>
    <property type="match status" value="1"/>
</dbReference>
<keyword evidence="7" id="KW-1185">Reference proteome</keyword>
<proteinExistence type="inferred from homology"/>
<dbReference type="KEGG" id="ghl:GM160_03830"/>
<keyword evidence="2" id="KW-0805">Transcription regulation</keyword>
<feature type="domain" description="HTH lysR-type" evidence="5">
    <location>
        <begin position="1"/>
        <end position="58"/>
    </location>
</feature>
<evidence type="ECO:0000313" key="6">
    <source>
        <dbReference type="EMBL" id="QGT78093.1"/>
    </source>
</evidence>
<dbReference type="GO" id="GO:0003700">
    <property type="term" value="F:DNA-binding transcription factor activity"/>
    <property type="evidence" value="ECO:0007669"/>
    <property type="project" value="InterPro"/>
</dbReference>
<dbReference type="Gene3D" id="1.10.10.10">
    <property type="entry name" value="Winged helix-like DNA-binding domain superfamily/Winged helix DNA-binding domain"/>
    <property type="match status" value="1"/>
</dbReference>
<reference evidence="6 7" key="1">
    <citation type="submission" date="2019-11" db="EMBL/GenBank/DDBJ databases">
        <authorList>
            <person name="Zhang J."/>
            <person name="Sun C."/>
        </authorList>
    </citation>
    <scope>NUCLEOTIDE SEQUENCE [LARGE SCALE GENOMIC DNA]</scope>
    <source>
        <strain evidence="7">sp2</strain>
    </source>
</reference>
<dbReference type="PANTHER" id="PTHR30126">
    <property type="entry name" value="HTH-TYPE TRANSCRIPTIONAL REGULATOR"/>
    <property type="match status" value="1"/>
</dbReference>
<dbReference type="GO" id="GO:0000976">
    <property type="term" value="F:transcription cis-regulatory region binding"/>
    <property type="evidence" value="ECO:0007669"/>
    <property type="project" value="TreeGrafter"/>
</dbReference>
<accession>A0A6I6D2F6</accession>
<dbReference type="InterPro" id="IPR036388">
    <property type="entry name" value="WH-like_DNA-bd_sf"/>
</dbReference>
<keyword evidence="4" id="KW-0804">Transcription</keyword>
<evidence type="ECO:0000256" key="2">
    <source>
        <dbReference type="ARBA" id="ARBA00023015"/>
    </source>
</evidence>
<evidence type="ECO:0000313" key="7">
    <source>
        <dbReference type="Proteomes" id="UP000427716"/>
    </source>
</evidence>
<dbReference type="InterPro" id="IPR005119">
    <property type="entry name" value="LysR_subst-bd"/>
</dbReference>
<evidence type="ECO:0000256" key="4">
    <source>
        <dbReference type="ARBA" id="ARBA00023163"/>
    </source>
</evidence>
<dbReference type="PANTHER" id="PTHR30126:SF40">
    <property type="entry name" value="HTH-TYPE TRANSCRIPTIONAL REGULATOR GLTR"/>
    <property type="match status" value="1"/>
</dbReference>
<dbReference type="SUPFAM" id="SSF53850">
    <property type="entry name" value="Periplasmic binding protein-like II"/>
    <property type="match status" value="1"/>
</dbReference>
<organism evidence="6 7">
    <name type="scientific">Guyparkeria halophila</name>
    <dbReference type="NCBI Taxonomy" id="47960"/>
    <lineage>
        <taxon>Bacteria</taxon>
        <taxon>Pseudomonadati</taxon>
        <taxon>Pseudomonadota</taxon>
        <taxon>Gammaproteobacteria</taxon>
        <taxon>Chromatiales</taxon>
        <taxon>Thioalkalibacteraceae</taxon>
        <taxon>Guyparkeria</taxon>
    </lineage>
</organism>
<dbReference type="EMBL" id="CP046415">
    <property type="protein sequence ID" value="QGT78093.1"/>
    <property type="molecule type" value="Genomic_DNA"/>
</dbReference>
<comment type="similarity">
    <text evidence="1">Belongs to the LysR transcriptional regulatory family.</text>
</comment>
<name>A0A6I6D2F6_9GAMM</name>
<sequence>MNLRHLESFLAVLRHGSYREAATRTGTSQPALSQHIRKLEAELCVGLIQRQHSGCKPTPEGLALVPYAESLLRTEKRARAHFRDRSLGIGAGTNIGVYLLPAYLKDFRTRKPETEIEMTVDNNPAIARRLEEAQIEVAIMEWWDGRRGFTAHPWRREELVLIIPPAKKGSEPFK</sequence>
<dbReference type="RefSeq" id="WP_156573321.1">
    <property type="nucleotide sequence ID" value="NZ_CP046415.1"/>
</dbReference>
<dbReference type="Pfam" id="PF00126">
    <property type="entry name" value="HTH_1"/>
    <property type="match status" value="1"/>
</dbReference>
<dbReference type="SUPFAM" id="SSF46785">
    <property type="entry name" value="Winged helix' DNA-binding domain"/>
    <property type="match status" value="1"/>
</dbReference>
<protein>
    <submittedName>
        <fullName evidence="6">LysR family transcriptional regulator</fullName>
    </submittedName>
</protein>
<dbReference type="PROSITE" id="PS50931">
    <property type="entry name" value="HTH_LYSR"/>
    <property type="match status" value="1"/>
</dbReference>
<evidence type="ECO:0000259" key="5">
    <source>
        <dbReference type="PROSITE" id="PS50931"/>
    </source>
</evidence>
<keyword evidence="3" id="KW-0238">DNA-binding</keyword>
<dbReference type="InterPro" id="IPR036390">
    <property type="entry name" value="WH_DNA-bd_sf"/>
</dbReference>
<dbReference type="Gene3D" id="3.40.190.10">
    <property type="entry name" value="Periplasmic binding protein-like II"/>
    <property type="match status" value="1"/>
</dbReference>
<gene>
    <name evidence="6" type="ORF">GM160_03830</name>
</gene>
<dbReference type="PRINTS" id="PR00039">
    <property type="entry name" value="HTHLYSR"/>
</dbReference>